<dbReference type="GO" id="GO:0016787">
    <property type="term" value="F:hydrolase activity"/>
    <property type="evidence" value="ECO:0007669"/>
    <property type="project" value="UniProtKB-KW"/>
</dbReference>
<keyword evidence="1" id="KW-1133">Transmembrane helix</keyword>
<organism evidence="3 4">
    <name type="scientific">Phormidesmis priestleyi</name>
    <dbReference type="NCBI Taxonomy" id="268141"/>
    <lineage>
        <taxon>Bacteria</taxon>
        <taxon>Bacillati</taxon>
        <taxon>Cyanobacteriota</taxon>
        <taxon>Cyanophyceae</taxon>
        <taxon>Leptolyngbyales</taxon>
        <taxon>Leptolyngbyaceae</taxon>
        <taxon>Phormidesmis</taxon>
    </lineage>
</organism>
<dbReference type="Pfam" id="PF03372">
    <property type="entry name" value="Exo_endo_phos"/>
    <property type="match status" value="1"/>
</dbReference>
<dbReference type="GO" id="GO:0006506">
    <property type="term" value="P:GPI anchor biosynthetic process"/>
    <property type="evidence" value="ECO:0007669"/>
    <property type="project" value="TreeGrafter"/>
</dbReference>
<proteinExistence type="predicted"/>
<evidence type="ECO:0000313" key="4">
    <source>
        <dbReference type="Proteomes" id="UP000249794"/>
    </source>
</evidence>
<evidence type="ECO:0000256" key="1">
    <source>
        <dbReference type="SAM" id="Phobius"/>
    </source>
</evidence>
<keyword evidence="3" id="KW-0378">Hydrolase</keyword>
<gene>
    <name evidence="3" type="ORF">DCF15_08720</name>
</gene>
<reference evidence="4" key="1">
    <citation type="submission" date="2018-04" db="EMBL/GenBank/DDBJ databases">
        <authorList>
            <person name="Cornet L."/>
        </authorList>
    </citation>
    <scope>NUCLEOTIDE SEQUENCE [LARGE SCALE GENOMIC DNA]</scope>
</reference>
<reference evidence="3 4" key="2">
    <citation type="submission" date="2018-06" db="EMBL/GenBank/DDBJ databases">
        <title>Metagenomic assembly of (sub)arctic Cyanobacteria and their associated microbiome from non-axenic cultures.</title>
        <authorList>
            <person name="Baurain D."/>
        </authorList>
    </citation>
    <scope>NUCLEOTIDE SEQUENCE [LARGE SCALE GENOMIC DNA]</scope>
    <source>
        <strain evidence="3">ULC027bin1</strain>
    </source>
</reference>
<accession>A0A2W4ZNI7</accession>
<dbReference type="GO" id="GO:0016020">
    <property type="term" value="C:membrane"/>
    <property type="evidence" value="ECO:0007669"/>
    <property type="project" value="GOC"/>
</dbReference>
<dbReference type="Gene3D" id="3.60.10.10">
    <property type="entry name" value="Endonuclease/exonuclease/phosphatase"/>
    <property type="match status" value="1"/>
</dbReference>
<dbReference type="SUPFAM" id="SSF56219">
    <property type="entry name" value="DNase I-like"/>
    <property type="match status" value="1"/>
</dbReference>
<sequence>MKGWLKGLSLLVGLPVGAIALFYIWGTAGSYGQQNYAAVVNYLQTPLNEGEVAKPTHTIVSYNIGYLSGLANNTTAETDSAFFEANLQRVTAALQAVKPDIVAFQAIDFASKRSYHIDQAKAIAQAVNLINGALAISWDKNYVPFPYWPPAAQFGKIVSGQAILSRWPYPIQSNRRLMLEKVASNPFYYNAFYLDRLAQVSEILVGGKPLMVINVHLEAFDEPTRVKQTQFVRAIAEDYAKTYPVIVLGDFNSSLNRPEESAFSINVMKDSEQFASAVPEADWGKAMATFPSNQPEYTLDYIWYTPSTIEVVSTEVISAAGEASDHLPLMMEFRLKD</sequence>
<comment type="caution">
    <text evidence="3">The sequence shown here is derived from an EMBL/GenBank/DDBJ whole genome shotgun (WGS) entry which is preliminary data.</text>
</comment>
<evidence type="ECO:0000259" key="2">
    <source>
        <dbReference type="Pfam" id="PF03372"/>
    </source>
</evidence>
<dbReference type="InterPro" id="IPR051916">
    <property type="entry name" value="GPI-anchor_lipid_remodeler"/>
</dbReference>
<dbReference type="InterPro" id="IPR036691">
    <property type="entry name" value="Endo/exonu/phosph_ase_sf"/>
</dbReference>
<dbReference type="EMBL" id="QBMP01000072">
    <property type="protein sequence ID" value="PZO56418.1"/>
    <property type="molecule type" value="Genomic_DNA"/>
</dbReference>
<protein>
    <submittedName>
        <fullName evidence="3">Metal-dependent hydrolase</fullName>
    </submittedName>
</protein>
<dbReference type="PANTHER" id="PTHR14859:SF1">
    <property type="entry name" value="PGAP2-INTERACTING PROTEIN"/>
    <property type="match status" value="1"/>
</dbReference>
<keyword evidence="1" id="KW-0812">Transmembrane</keyword>
<dbReference type="InterPro" id="IPR005135">
    <property type="entry name" value="Endo/exonuclease/phosphatase"/>
</dbReference>
<evidence type="ECO:0000313" key="3">
    <source>
        <dbReference type="EMBL" id="PZO56418.1"/>
    </source>
</evidence>
<keyword evidence="1" id="KW-0472">Membrane</keyword>
<dbReference type="Proteomes" id="UP000249794">
    <property type="component" value="Unassembled WGS sequence"/>
</dbReference>
<dbReference type="AlphaFoldDB" id="A0A2W4ZNI7"/>
<feature type="domain" description="Endonuclease/exonuclease/phosphatase" evidence="2">
    <location>
        <begin position="61"/>
        <end position="326"/>
    </location>
</feature>
<name>A0A2W4ZNI7_9CYAN</name>
<feature type="transmembrane region" description="Helical" evidence="1">
    <location>
        <begin position="7"/>
        <end position="25"/>
    </location>
</feature>
<dbReference type="PANTHER" id="PTHR14859">
    <property type="entry name" value="CALCOFLUOR WHITE HYPERSENSITIVE PROTEIN PRECURSOR"/>
    <property type="match status" value="1"/>
</dbReference>